<organism evidence="2 3">
    <name type="scientific">Ancylostoma ceylanicum</name>
    <dbReference type="NCBI Taxonomy" id="53326"/>
    <lineage>
        <taxon>Eukaryota</taxon>
        <taxon>Metazoa</taxon>
        <taxon>Ecdysozoa</taxon>
        <taxon>Nematoda</taxon>
        <taxon>Chromadorea</taxon>
        <taxon>Rhabditida</taxon>
        <taxon>Rhabditina</taxon>
        <taxon>Rhabditomorpha</taxon>
        <taxon>Strongyloidea</taxon>
        <taxon>Ancylostomatidae</taxon>
        <taxon>Ancylostomatinae</taxon>
        <taxon>Ancylostoma</taxon>
    </lineage>
</organism>
<feature type="compositionally biased region" description="Basic and acidic residues" evidence="1">
    <location>
        <begin position="92"/>
        <end position="102"/>
    </location>
</feature>
<feature type="region of interest" description="Disordered" evidence="1">
    <location>
        <begin position="400"/>
        <end position="454"/>
    </location>
</feature>
<feature type="region of interest" description="Disordered" evidence="1">
    <location>
        <begin position="316"/>
        <end position="340"/>
    </location>
</feature>
<feature type="region of interest" description="Disordered" evidence="1">
    <location>
        <begin position="15"/>
        <end position="111"/>
    </location>
</feature>
<feature type="compositionally biased region" description="Polar residues" evidence="1">
    <location>
        <begin position="218"/>
        <end position="243"/>
    </location>
</feature>
<accession>A0A0D6M4Y3</accession>
<dbReference type="EMBL" id="KE124836">
    <property type="protein sequence ID" value="EPB77441.1"/>
    <property type="molecule type" value="Genomic_DNA"/>
</dbReference>
<feature type="compositionally biased region" description="Basic and acidic residues" evidence="1">
    <location>
        <begin position="434"/>
        <end position="445"/>
    </location>
</feature>
<evidence type="ECO:0000313" key="2">
    <source>
        <dbReference type="EMBL" id="EPB77441.1"/>
    </source>
</evidence>
<feature type="compositionally biased region" description="Polar residues" evidence="1">
    <location>
        <begin position="42"/>
        <end position="54"/>
    </location>
</feature>
<feature type="compositionally biased region" description="Low complexity" evidence="1">
    <location>
        <begin position="78"/>
        <end position="91"/>
    </location>
</feature>
<dbReference type="Proteomes" id="UP000054495">
    <property type="component" value="Unassembled WGS sequence"/>
</dbReference>
<feature type="compositionally biased region" description="Basic and acidic residues" evidence="1">
    <location>
        <begin position="270"/>
        <end position="281"/>
    </location>
</feature>
<name>A0A0D6M4Y3_9BILA</name>
<keyword evidence="3" id="KW-1185">Reference proteome</keyword>
<feature type="region of interest" description="Disordered" evidence="1">
    <location>
        <begin position="261"/>
        <end position="300"/>
    </location>
</feature>
<feature type="region of interest" description="Disordered" evidence="1">
    <location>
        <begin position="508"/>
        <end position="539"/>
    </location>
</feature>
<proteinExistence type="predicted"/>
<evidence type="ECO:0000313" key="3">
    <source>
        <dbReference type="Proteomes" id="UP000054495"/>
    </source>
</evidence>
<feature type="region of interest" description="Disordered" evidence="1">
    <location>
        <begin position="162"/>
        <end position="248"/>
    </location>
</feature>
<evidence type="ECO:0000256" key="1">
    <source>
        <dbReference type="SAM" id="MobiDB-lite"/>
    </source>
</evidence>
<protein>
    <submittedName>
        <fullName evidence="2">Uncharacterized protein</fullName>
    </submittedName>
</protein>
<reference evidence="2 3" key="1">
    <citation type="submission" date="2013-05" db="EMBL/GenBank/DDBJ databases">
        <title>Draft genome of the parasitic nematode Anyclostoma ceylanicum.</title>
        <authorList>
            <person name="Mitreva M."/>
        </authorList>
    </citation>
    <scope>NUCLEOTIDE SEQUENCE [LARGE SCALE GENOMIC DNA]</scope>
</reference>
<feature type="compositionally biased region" description="Polar residues" evidence="1">
    <location>
        <begin position="187"/>
        <end position="211"/>
    </location>
</feature>
<dbReference type="AlphaFoldDB" id="A0A0D6M4Y3"/>
<sequence length="539" mass="58735">MEIIYQHDSLMKKLQQTTDIGMPSGKSRPGIASDTFTPWKANGSSSPKLPSQSGRIARKPEVRQPAALPKSRWTPSYSVHSLSPATSTSSEETTRSQFDNRKSRAVATERSAATVPTRLFFNKKPSSADDERERALLRIVEEANELKRKEQELRGSTGYAAAKGSAFASTSRNSEESSRRGAAATSPNTLPKHSPNQGSSDGNNNSISTAVQRKGESNYANPQTFTSFPKVSPFQPTRPSYQVSLKPAQSKEYAQTAWTGLHPSVSSPEIRNEEANQRDVQKSPALAQRTVKSSPLVEKKKDSPIAPKINNYIASAHGKQTSPKLSKETKTHAKLPHLKGKEVWAAALERDEENSNRPQAAPDTASNIRKVKEAVKQQSLGQKSASAALLQVNQIRTSAAQDARKSSDSYFPQPIEATPPPEEIPRVISADRISSSDRSSERSSDSSEVTNNISKMIKDGFPSLRKVGLPVEKSGIALGKVVDENSWDNYMYHKKIRQLFSSSFTGFYGGSGESEDEAEATTSDSEKCSANGCARQPHG</sequence>
<gene>
    <name evidence="2" type="ORF">ANCCEY_03424</name>
</gene>